<keyword evidence="4 8" id="KW-0276">Fatty acid metabolism</keyword>
<evidence type="ECO:0000256" key="3">
    <source>
        <dbReference type="ARBA" id="ARBA00022516"/>
    </source>
</evidence>
<dbReference type="PRINTS" id="PR01071">
    <property type="entry name" value="ACOABIOTINCC"/>
</dbReference>
<dbReference type="FunFam" id="2.40.50.100:FF:000003">
    <property type="entry name" value="Acetyl-CoA carboxylase biotin carboxyl carrier protein"/>
    <property type="match status" value="1"/>
</dbReference>
<gene>
    <name evidence="10" type="ORF">EDD79_10204</name>
</gene>
<dbReference type="InterPro" id="IPR001249">
    <property type="entry name" value="AcCoA_biotinCC"/>
</dbReference>
<dbReference type="Proteomes" id="UP000295504">
    <property type="component" value="Unassembled WGS sequence"/>
</dbReference>
<comment type="caution">
    <text evidence="10">The sequence shown here is derived from an EMBL/GenBank/DDBJ whole genome shotgun (WGS) entry which is preliminary data.</text>
</comment>
<dbReference type="InterPro" id="IPR001882">
    <property type="entry name" value="Biotin_BS"/>
</dbReference>
<dbReference type="PANTHER" id="PTHR45266:SF3">
    <property type="entry name" value="OXALOACETATE DECARBOXYLASE ALPHA CHAIN"/>
    <property type="match status" value="1"/>
</dbReference>
<dbReference type="InterPro" id="IPR011053">
    <property type="entry name" value="Single_hybrid_motif"/>
</dbReference>
<dbReference type="GO" id="GO:0003989">
    <property type="term" value="F:acetyl-CoA carboxylase activity"/>
    <property type="evidence" value="ECO:0007669"/>
    <property type="project" value="InterPro"/>
</dbReference>
<dbReference type="OrthoDB" id="9811735at2"/>
<proteinExistence type="predicted"/>
<evidence type="ECO:0000256" key="6">
    <source>
        <dbReference type="ARBA" id="ARBA00023160"/>
    </source>
</evidence>
<keyword evidence="6 8" id="KW-0275">Fatty acid biosynthesis</keyword>
<evidence type="ECO:0000256" key="4">
    <source>
        <dbReference type="ARBA" id="ARBA00022832"/>
    </source>
</evidence>
<dbReference type="UniPathway" id="UPA00094"/>
<evidence type="ECO:0000256" key="1">
    <source>
        <dbReference type="ARBA" id="ARBA00005194"/>
    </source>
</evidence>
<keyword evidence="3 8" id="KW-0444">Lipid biosynthesis</keyword>
<evidence type="ECO:0000313" key="10">
    <source>
        <dbReference type="EMBL" id="TCQ01948.1"/>
    </source>
</evidence>
<evidence type="ECO:0000313" key="11">
    <source>
        <dbReference type="Proteomes" id="UP000295504"/>
    </source>
</evidence>
<evidence type="ECO:0000259" key="9">
    <source>
        <dbReference type="PROSITE" id="PS50968"/>
    </source>
</evidence>
<evidence type="ECO:0000256" key="8">
    <source>
        <dbReference type="RuleBase" id="RU364072"/>
    </source>
</evidence>
<dbReference type="SUPFAM" id="SSF51230">
    <property type="entry name" value="Single hybrid motif"/>
    <property type="match status" value="1"/>
</dbReference>
<dbReference type="EMBL" id="SLYC01000020">
    <property type="protein sequence ID" value="TCQ01948.1"/>
    <property type="molecule type" value="Genomic_DNA"/>
</dbReference>
<dbReference type="InterPro" id="IPR050709">
    <property type="entry name" value="Biotin_Carboxyl_Carrier/Decarb"/>
</dbReference>
<organism evidence="10 11">
    <name type="scientific">Serpentinicella alkaliphila</name>
    <dbReference type="NCBI Taxonomy" id="1734049"/>
    <lineage>
        <taxon>Bacteria</taxon>
        <taxon>Bacillati</taxon>
        <taxon>Bacillota</taxon>
        <taxon>Clostridia</taxon>
        <taxon>Peptostreptococcales</taxon>
        <taxon>Natronincolaceae</taxon>
        <taxon>Serpentinicella</taxon>
    </lineage>
</organism>
<protein>
    <recommendedName>
        <fullName evidence="2 8">Biotin carboxyl carrier protein of acetyl-CoA carboxylase</fullName>
    </recommendedName>
</protein>
<sequence length="156" mass="17512">MDVKDIKDLILTIDKTSVESVEIEKGDFVIRVSKKSKIESNTTQKINEAITLDKVKEVNRELEVGNEDNAKYIQEIEDLHIIKSPMVGTFYGAPSPDSAPFVKVGDKVEKGQTLCIVEAMKMMNEIKSDIAGEIVEILAEAEDIVEYGQPLMRIRR</sequence>
<comment type="function">
    <text evidence="8">This protein is a component of the acetyl coenzyme A carboxylase complex; first, biotin carboxylase catalyzes the carboxylation of the carrier protein and then the transcarboxylase transfers the carboxyl group to form malonyl-CoA.</text>
</comment>
<keyword evidence="5 8" id="KW-0443">Lipid metabolism</keyword>
<accession>A0A4R2TF17</accession>
<evidence type="ECO:0000256" key="7">
    <source>
        <dbReference type="ARBA" id="ARBA00023267"/>
    </source>
</evidence>
<dbReference type="AlphaFoldDB" id="A0A4R2TF17"/>
<dbReference type="GO" id="GO:0006633">
    <property type="term" value="P:fatty acid biosynthetic process"/>
    <property type="evidence" value="ECO:0007669"/>
    <property type="project" value="UniProtKB-UniPathway"/>
</dbReference>
<dbReference type="Gene3D" id="2.40.50.100">
    <property type="match status" value="1"/>
</dbReference>
<dbReference type="CDD" id="cd06850">
    <property type="entry name" value="biotinyl_domain"/>
    <property type="match status" value="1"/>
</dbReference>
<evidence type="ECO:0000256" key="2">
    <source>
        <dbReference type="ARBA" id="ARBA00017562"/>
    </source>
</evidence>
<dbReference type="PROSITE" id="PS50968">
    <property type="entry name" value="BIOTINYL_LIPOYL"/>
    <property type="match status" value="1"/>
</dbReference>
<dbReference type="PANTHER" id="PTHR45266">
    <property type="entry name" value="OXALOACETATE DECARBOXYLASE ALPHA CHAIN"/>
    <property type="match status" value="1"/>
</dbReference>
<evidence type="ECO:0000256" key="5">
    <source>
        <dbReference type="ARBA" id="ARBA00023098"/>
    </source>
</evidence>
<comment type="pathway">
    <text evidence="1 8">Lipid metabolism; fatty acid biosynthesis.</text>
</comment>
<dbReference type="PROSITE" id="PS00188">
    <property type="entry name" value="BIOTIN"/>
    <property type="match status" value="1"/>
</dbReference>
<reference evidence="10 11" key="1">
    <citation type="submission" date="2019-03" db="EMBL/GenBank/DDBJ databases">
        <title>Genomic Encyclopedia of Type Strains, Phase IV (KMG-IV): sequencing the most valuable type-strain genomes for metagenomic binning, comparative biology and taxonomic classification.</title>
        <authorList>
            <person name="Goeker M."/>
        </authorList>
    </citation>
    <scope>NUCLEOTIDE SEQUENCE [LARGE SCALE GENOMIC DNA]</scope>
    <source>
        <strain evidence="10 11">DSM 100013</strain>
    </source>
</reference>
<feature type="domain" description="Lipoyl-binding" evidence="9">
    <location>
        <begin position="79"/>
        <end position="155"/>
    </location>
</feature>
<dbReference type="Pfam" id="PF00364">
    <property type="entry name" value="Biotin_lipoyl"/>
    <property type="match status" value="1"/>
</dbReference>
<dbReference type="GO" id="GO:0009317">
    <property type="term" value="C:acetyl-CoA carboxylase complex"/>
    <property type="evidence" value="ECO:0007669"/>
    <property type="project" value="InterPro"/>
</dbReference>
<keyword evidence="11" id="KW-1185">Reference proteome</keyword>
<dbReference type="InterPro" id="IPR000089">
    <property type="entry name" value="Biotin_lipoyl"/>
</dbReference>
<name>A0A4R2TF17_9FIRM</name>
<dbReference type="RefSeq" id="WP_132848630.1">
    <property type="nucleotide sequence ID" value="NZ_CP058648.1"/>
</dbReference>
<keyword evidence="7 8" id="KW-0092">Biotin</keyword>
<dbReference type="NCBIfam" id="TIGR00531">
    <property type="entry name" value="BCCP"/>
    <property type="match status" value="1"/>
</dbReference>